<evidence type="ECO:0000313" key="2">
    <source>
        <dbReference type="Proteomes" id="UP000821845"/>
    </source>
</evidence>
<sequence length="86" mass="10181">MLIVIFVVLIGSFVDAVPKYCSFRSHPGFCLMGVKRFYWDKRSNKCRQFHYNGRFGNANRFDTLEQCREACDVRECARCICCWRPN</sequence>
<protein>
    <submittedName>
        <fullName evidence="1">Uncharacterized protein</fullName>
    </submittedName>
</protein>
<keyword evidence="2" id="KW-1185">Reference proteome</keyword>
<comment type="caution">
    <text evidence="1">The sequence shown here is derived from an EMBL/GenBank/DDBJ whole genome shotgun (WGS) entry which is preliminary data.</text>
</comment>
<gene>
    <name evidence="1" type="ORF">HPB50_019767</name>
</gene>
<evidence type="ECO:0000313" key="1">
    <source>
        <dbReference type="EMBL" id="KAH6926560.1"/>
    </source>
</evidence>
<organism evidence="1 2">
    <name type="scientific">Hyalomma asiaticum</name>
    <name type="common">Tick</name>
    <dbReference type="NCBI Taxonomy" id="266040"/>
    <lineage>
        <taxon>Eukaryota</taxon>
        <taxon>Metazoa</taxon>
        <taxon>Ecdysozoa</taxon>
        <taxon>Arthropoda</taxon>
        <taxon>Chelicerata</taxon>
        <taxon>Arachnida</taxon>
        <taxon>Acari</taxon>
        <taxon>Parasitiformes</taxon>
        <taxon>Ixodida</taxon>
        <taxon>Ixodoidea</taxon>
        <taxon>Ixodidae</taxon>
        <taxon>Hyalomminae</taxon>
        <taxon>Hyalomma</taxon>
    </lineage>
</organism>
<proteinExistence type="predicted"/>
<reference evidence="1" key="1">
    <citation type="submission" date="2020-05" db="EMBL/GenBank/DDBJ databases">
        <title>Large-scale comparative analyses of tick genomes elucidate their genetic diversity and vector capacities.</title>
        <authorList>
            <person name="Jia N."/>
            <person name="Wang J."/>
            <person name="Shi W."/>
            <person name="Du L."/>
            <person name="Sun Y."/>
            <person name="Zhan W."/>
            <person name="Jiang J."/>
            <person name="Wang Q."/>
            <person name="Zhang B."/>
            <person name="Ji P."/>
            <person name="Sakyi L.B."/>
            <person name="Cui X."/>
            <person name="Yuan T."/>
            <person name="Jiang B."/>
            <person name="Yang W."/>
            <person name="Lam T.T.-Y."/>
            <person name="Chang Q."/>
            <person name="Ding S."/>
            <person name="Wang X."/>
            <person name="Zhu J."/>
            <person name="Ruan X."/>
            <person name="Zhao L."/>
            <person name="Wei J."/>
            <person name="Que T."/>
            <person name="Du C."/>
            <person name="Cheng J."/>
            <person name="Dai P."/>
            <person name="Han X."/>
            <person name="Huang E."/>
            <person name="Gao Y."/>
            <person name="Liu J."/>
            <person name="Shao H."/>
            <person name="Ye R."/>
            <person name="Li L."/>
            <person name="Wei W."/>
            <person name="Wang X."/>
            <person name="Wang C."/>
            <person name="Yang T."/>
            <person name="Huo Q."/>
            <person name="Li W."/>
            <person name="Guo W."/>
            <person name="Chen H."/>
            <person name="Zhou L."/>
            <person name="Ni X."/>
            <person name="Tian J."/>
            <person name="Zhou Y."/>
            <person name="Sheng Y."/>
            <person name="Liu T."/>
            <person name="Pan Y."/>
            <person name="Xia L."/>
            <person name="Li J."/>
            <person name="Zhao F."/>
            <person name="Cao W."/>
        </authorList>
    </citation>
    <scope>NUCLEOTIDE SEQUENCE</scope>
    <source>
        <strain evidence="1">Hyas-2018</strain>
    </source>
</reference>
<dbReference type="EMBL" id="CM023487">
    <property type="protein sequence ID" value="KAH6926560.1"/>
    <property type="molecule type" value="Genomic_DNA"/>
</dbReference>
<name>A0ACB7RVM9_HYAAI</name>
<accession>A0ACB7RVM9</accession>
<dbReference type="Proteomes" id="UP000821845">
    <property type="component" value="Chromosome 7"/>
</dbReference>